<feature type="domain" description="Integrase zinc-binding" evidence="3">
    <location>
        <begin position="920"/>
        <end position="963"/>
    </location>
</feature>
<dbReference type="InterPro" id="IPR043128">
    <property type="entry name" value="Rev_trsase/Diguanyl_cyclase"/>
</dbReference>
<dbReference type="Pfam" id="PF05585">
    <property type="entry name" value="DUF1758"/>
    <property type="match status" value="1"/>
</dbReference>
<name>A0A0V0S7X0_9BILA</name>
<dbReference type="InterPro" id="IPR008042">
    <property type="entry name" value="Retrotrans_Pao"/>
</dbReference>
<dbReference type="Pfam" id="PF18701">
    <property type="entry name" value="DUF5641"/>
    <property type="match status" value="1"/>
</dbReference>
<dbReference type="PANTHER" id="PTHR47331">
    <property type="entry name" value="PHD-TYPE DOMAIN-CONTAINING PROTEIN"/>
    <property type="match status" value="1"/>
</dbReference>
<dbReference type="Gene3D" id="3.10.10.10">
    <property type="entry name" value="HIV Type 1 Reverse Transcriptase, subunit A, domain 1"/>
    <property type="match status" value="1"/>
</dbReference>
<gene>
    <name evidence="5" type="ORF">T07_9871</name>
</gene>
<evidence type="ECO:0000259" key="4">
    <source>
        <dbReference type="Pfam" id="PF18701"/>
    </source>
</evidence>
<feature type="domain" description="DUF5641" evidence="4">
    <location>
        <begin position="1143"/>
        <end position="1212"/>
    </location>
</feature>
<feature type="compositionally biased region" description="Basic and acidic residues" evidence="1">
    <location>
        <begin position="8"/>
        <end position="23"/>
    </location>
</feature>
<dbReference type="Pfam" id="PF05380">
    <property type="entry name" value="Peptidase_A17"/>
    <property type="match status" value="1"/>
</dbReference>
<dbReference type="InterPro" id="IPR036397">
    <property type="entry name" value="RNaseH_sf"/>
</dbReference>
<dbReference type="GO" id="GO:0003676">
    <property type="term" value="F:nucleic acid binding"/>
    <property type="evidence" value="ECO:0007669"/>
    <property type="project" value="InterPro"/>
</dbReference>
<dbReference type="Gene3D" id="3.30.420.10">
    <property type="entry name" value="Ribonuclease H-like superfamily/Ribonuclease H"/>
    <property type="match status" value="1"/>
</dbReference>
<dbReference type="OrthoDB" id="5920525at2759"/>
<dbReference type="GO" id="GO:0042575">
    <property type="term" value="C:DNA polymerase complex"/>
    <property type="evidence" value="ECO:0007669"/>
    <property type="project" value="UniProtKB-ARBA"/>
</dbReference>
<keyword evidence="6" id="KW-1185">Reference proteome</keyword>
<dbReference type="EMBL" id="JYDL01000031">
    <property type="protein sequence ID" value="KRX22453.1"/>
    <property type="molecule type" value="Genomic_DNA"/>
</dbReference>
<dbReference type="Pfam" id="PF17921">
    <property type="entry name" value="Integrase_H2C2"/>
    <property type="match status" value="1"/>
</dbReference>
<sequence>MTPVKDQIAAEDHRSSEDGKAPDHAVLLARSTTRKNILLQTANAFIENKDGERQMVMCLLDSGYQQSLVRKKIADQIGLKGHPEHVKITRLGDSCGQHKRLQRVKFCLKDVRNDCEGLSMEALCVPTICKLSANPNLKDWKYLQNFDLADQFPRPAAEIDVLIGMDFYLKVATNETIKGGENGPHVMESPLGWILSGPIAMNADEGVVMFSEIETENDDETLQKFWRLDSMGIQEASDDGHETNSFLKDSIHYDGSRYVVELPWINNVKMLPDNFDLAWTRLQQTERAMLKNPDVATAYRQTLKDYLDNNVIEEIDKDKGKEGNIWYLPHRMVVREVNSTTKFRIVFDGSAKYKGISLNEYLDAGPALQSDMVGVLLRFRLYSIAVQADIMKMFLQIGLKEKDRDVTRFLWKDLSKDKLHVYRFNRVCFVLTCSPFLAMAVIRHYAELKNEVHPEAARIVENNIYVDDVLLSVENQEAVNRMIKDLNNLMESGGFQLAKWASNDNSVLSDIAVDKRATTDDREILRTLGLHWNRERDEFTFVALITENERNCTKRKLISDTSKLFDPLGFLTPFVVRAKILFQKLWQAGIDWDELLTISIAEDWSRWKREAKNLWKIKIPRCLIPFPVEETDSIELHVYGDESKWAYGAVAYLKVISKDKTTVRFIMSKSRVAPLKTITLPRLELMTALIAARLVGFIKNSLAIPIQRVICWTDSQIVLSWIRSEAKNWKPFVRNRVELIQQLTEPKLWKYCPSENNPADLISRGTSVTKLKDCRLWWEVPPSLLNPEPCEKKSDEHTQHPDALEERCLFSGISSINDDQYEYVIDPSRFQTFSKLARVTAWCFRFAKNCRYPSKQRQEELTIEELNEVELYWMKAVQNETFRDEKSFLVKGKLSENSRLIHLTPFIDEFGVMRVGGLEHKHQWHAGVEQTLAALRKQFWILKGRSAVKRVLKRCAICRKENARCLNQIMAPLPKNRLVKTHAFDNVGIDFAGPLYVKEGRTISKIYICLFTCMATRAIHLEPTSDMTAQSFLAAFRRFISRRGKPSRKSNGDFLVKEPRGAAAIGRVLVRSVKTALRKVLAKALVSREELITILCEIEARINARPLTTISDDSNDLEPLTPVHFLTGRTLTELPDDDETTLNFNNRQKWKTQKLEPNIGDIVLICEDGQTRCNWPMGRILELYPSSDGVKRSALVKTAAGTLVRSIRKLQLIEPAAV</sequence>
<reference evidence="5 6" key="1">
    <citation type="submission" date="2015-01" db="EMBL/GenBank/DDBJ databases">
        <title>Evolution of Trichinella species and genotypes.</title>
        <authorList>
            <person name="Korhonen P.K."/>
            <person name="Edoardo P."/>
            <person name="Giuseppe L.R."/>
            <person name="Gasser R.B."/>
        </authorList>
    </citation>
    <scope>NUCLEOTIDE SEQUENCE [LARGE SCALE GENOMIC DNA]</scope>
    <source>
        <strain evidence="5">ISS37</strain>
    </source>
</reference>
<feature type="region of interest" description="Disordered" evidence="1">
    <location>
        <begin position="1"/>
        <end position="23"/>
    </location>
</feature>
<dbReference type="Gene3D" id="3.30.70.270">
    <property type="match status" value="1"/>
</dbReference>
<evidence type="ECO:0008006" key="7">
    <source>
        <dbReference type="Google" id="ProtNLM"/>
    </source>
</evidence>
<dbReference type="InterPro" id="IPR041588">
    <property type="entry name" value="Integrase_H2C2"/>
</dbReference>
<dbReference type="InterPro" id="IPR008737">
    <property type="entry name" value="DUF1758"/>
</dbReference>
<dbReference type="SUPFAM" id="SSF53098">
    <property type="entry name" value="Ribonuclease H-like"/>
    <property type="match status" value="1"/>
</dbReference>
<evidence type="ECO:0000313" key="6">
    <source>
        <dbReference type="Proteomes" id="UP000054630"/>
    </source>
</evidence>
<dbReference type="InterPro" id="IPR012337">
    <property type="entry name" value="RNaseH-like_sf"/>
</dbReference>
<dbReference type="InterPro" id="IPR021109">
    <property type="entry name" value="Peptidase_aspartic_dom_sf"/>
</dbReference>
<dbReference type="InterPro" id="IPR043502">
    <property type="entry name" value="DNA/RNA_pol_sf"/>
</dbReference>
<evidence type="ECO:0000259" key="3">
    <source>
        <dbReference type="Pfam" id="PF17921"/>
    </source>
</evidence>
<accession>A0A0V0S7X0</accession>
<feature type="domain" description="DUF1758" evidence="2">
    <location>
        <begin position="53"/>
        <end position="198"/>
    </location>
</feature>
<dbReference type="STRING" id="6336.A0A0V0S7X0"/>
<dbReference type="AlphaFoldDB" id="A0A0V0S7X0"/>
<protein>
    <recommendedName>
        <fullName evidence="7">Integrase catalytic domain-containing protein</fullName>
    </recommendedName>
</protein>
<dbReference type="InterPro" id="IPR040676">
    <property type="entry name" value="DUF5641"/>
</dbReference>
<dbReference type="Gene3D" id="2.40.70.10">
    <property type="entry name" value="Acid Proteases"/>
    <property type="match status" value="1"/>
</dbReference>
<organism evidence="5 6">
    <name type="scientific">Trichinella nelsoni</name>
    <dbReference type="NCBI Taxonomy" id="6336"/>
    <lineage>
        <taxon>Eukaryota</taxon>
        <taxon>Metazoa</taxon>
        <taxon>Ecdysozoa</taxon>
        <taxon>Nematoda</taxon>
        <taxon>Enoplea</taxon>
        <taxon>Dorylaimia</taxon>
        <taxon>Trichinellida</taxon>
        <taxon>Trichinellidae</taxon>
        <taxon>Trichinella</taxon>
    </lineage>
</organism>
<comment type="caution">
    <text evidence="5">The sequence shown here is derived from an EMBL/GenBank/DDBJ whole genome shotgun (WGS) entry which is preliminary data.</text>
</comment>
<dbReference type="CDD" id="cd01644">
    <property type="entry name" value="RT_pepA17"/>
    <property type="match status" value="1"/>
</dbReference>
<dbReference type="GO" id="GO:0006259">
    <property type="term" value="P:DNA metabolic process"/>
    <property type="evidence" value="ECO:0007669"/>
    <property type="project" value="UniProtKB-ARBA"/>
</dbReference>
<dbReference type="SUPFAM" id="SSF56672">
    <property type="entry name" value="DNA/RNA polymerases"/>
    <property type="match status" value="1"/>
</dbReference>
<evidence type="ECO:0000259" key="2">
    <source>
        <dbReference type="Pfam" id="PF05585"/>
    </source>
</evidence>
<dbReference type="PANTHER" id="PTHR47331:SF5">
    <property type="entry name" value="RIBONUCLEASE H"/>
    <property type="match status" value="1"/>
</dbReference>
<dbReference type="Proteomes" id="UP000054630">
    <property type="component" value="Unassembled WGS sequence"/>
</dbReference>
<evidence type="ECO:0000256" key="1">
    <source>
        <dbReference type="SAM" id="MobiDB-lite"/>
    </source>
</evidence>
<evidence type="ECO:0000313" key="5">
    <source>
        <dbReference type="EMBL" id="KRX22453.1"/>
    </source>
</evidence>
<proteinExistence type="predicted"/>